<evidence type="ECO:0000313" key="1">
    <source>
        <dbReference type="EMBL" id="CAD8129270.1"/>
    </source>
</evidence>
<gene>
    <name evidence="1" type="ORF">PSON_ATCC_30995.1.T2130014</name>
</gene>
<dbReference type="EMBL" id="CAJJDN010000213">
    <property type="protein sequence ID" value="CAD8129270.1"/>
    <property type="molecule type" value="Genomic_DNA"/>
</dbReference>
<accession>A0A8S1RPZ9</accession>
<protein>
    <submittedName>
        <fullName evidence="1">Uncharacterized protein</fullName>
    </submittedName>
</protein>
<dbReference type="Proteomes" id="UP000692954">
    <property type="component" value="Unassembled WGS sequence"/>
</dbReference>
<sequence>MIEKNFNPKIKLLIQSLVLKCSNTKIQYTLLFHKLQHQPQSPSLEIIRLIKIKQMLNHKFNNPSPLNHKLSPCSYKLISSFYLKLSSHLVLNQSPKFQAFVFNNDSSILGTGQSGGSIKGFKFKERAFKLSLFLYVGDDKYIIIWSVNKSQMRRSTNRIQCLIMNNQEYFIISGSSDNTIKFQVQELIMEMQLDIIQQYLQYQMFIIEHIIKLVNIRWQVVRINYHQQSHQTIIKDGKQSKRYQFKSMDLVYDQMLSFKPETFNMVHIYDIRKQILLNKNGKNVNLIRLH</sequence>
<keyword evidence="2" id="KW-1185">Reference proteome</keyword>
<evidence type="ECO:0000313" key="2">
    <source>
        <dbReference type="Proteomes" id="UP000692954"/>
    </source>
</evidence>
<name>A0A8S1RPZ9_9CILI</name>
<comment type="caution">
    <text evidence="1">The sequence shown here is derived from an EMBL/GenBank/DDBJ whole genome shotgun (WGS) entry which is preliminary data.</text>
</comment>
<reference evidence="1" key="1">
    <citation type="submission" date="2021-01" db="EMBL/GenBank/DDBJ databases">
        <authorList>
            <consortium name="Genoscope - CEA"/>
            <person name="William W."/>
        </authorList>
    </citation>
    <scope>NUCLEOTIDE SEQUENCE</scope>
</reference>
<proteinExistence type="predicted"/>
<dbReference type="AlphaFoldDB" id="A0A8S1RPZ9"/>
<organism evidence="1 2">
    <name type="scientific">Paramecium sonneborni</name>
    <dbReference type="NCBI Taxonomy" id="65129"/>
    <lineage>
        <taxon>Eukaryota</taxon>
        <taxon>Sar</taxon>
        <taxon>Alveolata</taxon>
        <taxon>Ciliophora</taxon>
        <taxon>Intramacronucleata</taxon>
        <taxon>Oligohymenophorea</taxon>
        <taxon>Peniculida</taxon>
        <taxon>Parameciidae</taxon>
        <taxon>Paramecium</taxon>
    </lineage>
</organism>